<dbReference type="Pfam" id="PF08951">
    <property type="entry name" value="EntA_Immun"/>
    <property type="match status" value="1"/>
</dbReference>
<dbReference type="RefSeq" id="WP_035146510.1">
    <property type="nucleotide sequence ID" value="NZ_BJLN01000020.1"/>
</dbReference>
<evidence type="ECO:0000313" key="1">
    <source>
        <dbReference type="EMBL" id="SPE21206.1"/>
    </source>
</evidence>
<dbReference type="InterPro" id="IPR023130">
    <property type="entry name" value="Ta0600-like_sf"/>
</dbReference>
<protein>
    <submittedName>
        <fullName evidence="1">Enterocin A Immunity</fullName>
    </submittedName>
</protein>
<gene>
    <name evidence="1" type="ORF">LAS9267_01198</name>
</gene>
<dbReference type="EMBL" id="OKRC01000005">
    <property type="protein sequence ID" value="SPE21206.1"/>
    <property type="molecule type" value="Genomic_DNA"/>
</dbReference>
<dbReference type="GO" id="GO:0030153">
    <property type="term" value="P:bacteriocin immunity"/>
    <property type="evidence" value="ECO:0007669"/>
    <property type="project" value="InterPro"/>
</dbReference>
<dbReference type="Gene3D" id="1.20.1440.50">
    <property type="entry name" value="Ta0600-like"/>
    <property type="match status" value="1"/>
</dbReference>
<evidence type="ECO:0000313" key="2">
    <source>
        <dbReference type="Proteomes" id="UP000239650"/>
    </source>
</evidence>
<dbReference type="InterPro" id="IPR015046">
    <property type="entry name" value="LciA_Immunity-like"/>
</dbReference>
<reference evidence="1 2" key="1">
    <citation type="submission" date="2018-02" db="EMBL/GenBank/DDBJ databases">
        <authorList>
            <person name="Rodrigo-Torres L."/>
            <person name="Arahal R. D."/>
            <person name="Lucena T."/>
        </authorList>
    </citation>
    <scope>NUCLEOTIDE SEQUENCE [LARGE SCALE GENOMIC DNA]</scope>
    <source>
        <strain evidence="1 2">CECT 9267</strain>
    </source>
</reference>
<organism evidence="1 2">
    <name type="scientific">Latilactobacillus sakei</name>
    <name type="common">Lactobacillus sakei</name>
    <dbReference type="NCBI Taxonomy" id="1599"/>
    <lineage>
        <taxon>Bacteria</taxon>
        <taxon>Bacillati</taxon>
        <taxon>Bacillota</taxon>
        <taxon>Bacilli</taxon>
        <taxon>Lactobacillales</taxon>
        <taxon>Lactobacillaceae</taxon>
        <taxon>Latilactobacillus</taxon>
    </lineage>
</organism>
<dbReference type="AlphaFoldDB" id="A0A2Z4W383"/>
<proteinExistence type="predicted"/>
<accession>A0A2Z4W383</accession>
<name>A0A2Z4W383_LATSK</name>
<dbReference type="Proteomes" id="UP000239650">
    <property type="component" value="Unassembled WGS sequence"/>
</dbReference>
<sequence>MTINDQELFDLIDAAYNEDLSNQPQKYEYKAALLAGAKRLIEGADSLSVCVDIYNAYHENYIVSISLPRANRNLYGYIHHKLEKLDRKRLRDLNLGYGLIASSMMFGGMH</sequence>
<comment type="caution">
    <text evidence="1">The sequence shown here is derived from an EMBL/GenBank/DDBJ whole genome shotgun (WGS) entry which is preliminary data.</text>
</comment>